<organism evidence="2 3">
    <name type="scientific">Ficus carica</name>
    <name type="common">Common fig</name>
    <dbReference type="NCBI Taxonomy" id="3494"/>
    <lineage>
        <taxon>Eukaryota</taxon>
        <taxon>Viridiplantae</taxon>
        <taxon>Streptophyta</taxon>
        <taxon>Embryophyta</taxon>
        <taxon>Tracheophyta</taxon>
        <taxon>Spermatophyta</taxon>
        <taxon>Magnoliopsida</taxon>
        <taxon>eudicotyledons</taxon>
        <taxon>Gunneridae</taxon>
        <taxon>Pentapetalae</taxon>
        <taxon>rosids</taxon>
        <taxon>fabids</taxon>
        <taxon>Rosales</taxon>
        <taxon>Moraceae</taxon>
        <taxon>Ficeae</taxon>
        <taxon>Ficus</taxon>
    </lineage>
</organism>
<evidence type="ECO:0000313" key="3">
    <source>
        <dbReference type="Proteomes" id="UP001187192"/>
    </source>
</evidence>
<comment type="caution">
    <text evidence="2">The sequence shown here is derived from an EMBL/GenBank/DDBJ whole genome shotgun (WGS) entry which is preliminary data.</text>
</comment>
<dbReference type="PANTHER" id="PTHR35546:SF130">
    <property type="entry name" value="EXPRESSED PROTEIN"/>
    <property type="match status" value="1"/>
</dbReference>
<dbReference type="EMBL" id="BTGU01000143">
    <property type="protein sequence ID" value="GMN63157.1"/>
    <property type="molecule type" value="Genomic_DNA"/>
</dbReference>
<dbReference type="InterPro" id="IPR055290">
    <property type="entry name" value="At3g26010-like"/>
</dbReference>
<feature type="domain" description="F-box protein At3g26010-like beta-propeller" evidence="1">
    <location>
        <begin position="15"/>
        <end position="185"/>
    </location>
</feature>
<dbReference type="PANTHER" id="PTHR35546">
    <property type="entry name" value="F-BOX PROTEIN INTERACTION DOMAIN PROTEIN-RELATED"/>
    <property type="match status" value="1"/>
</dbReference>
<sequence length="266" mass="30690">MCMLYLLSESSRLTSMLTFTAAVFSSETRQWNESTFRFSNTLYSWHDMFVGNNGIIYWGFGNIKLNGTIAFDPFKDDDDDVEEQKRCRLISLPLEFARGRAHGHSRKARLGVVIRGRLRLSQFHFLKRFNTYVLKAWELDDDDHNNDSWNLVHDVGFKRNDESVVLFLVALHPEDGNVVFLTSTNGGYDCRHIFRYKIGSDDVDMVRVSFLLCILEKWICKQQLHAKDPAIQGLQIESPKAVFPNNAYLMSTTAILQVSSITPTWF</sequence>
<reference evidence="2" key="1">
    <citation type="submission" date="2023-07" db="EMBL/GenBank/DDBJ databases">
        <title>draft genome sequence of fig (Ficus carica).</title>
        <authorList>
            <person name="Takahashi T."/>
            <person name="Nishimura K."/>
        </authorList>
    </citation>
    <scope>NUCLEOTIDE SEQUENCE</scope>
</reference>
<dbReference type="InterPro" id="IPR056592">
    <property type="entry name" value="Beta-prop_At3g26010-like"/>
</dbReference>
<proteinExistence type="predicted"/>
<protein>
    <recommendedName>
        <fullName evidence="1">F-box protein At3g26010-like beta-propeller domain-containing protein</fullName>
    </recommendedName>
</protein>
<name>A0AA88J6G6_FICCA</name>
<gene>
    <name evidence="2" type="ORF">TIFTF001_032237</name>
</gene>
<evidence type="ECO:0000259" key="1">
    <source>
        <dbReference type="Pfam" id="PF24750"/>
    </source>
</evidence>
<dbReference type="Pfam" id="PF24750">
    <property type="entry name" value="b-prop_At3g26010-like"/>
    <property type="match status" value="1"/>
</dbReference>
<accession>A0AA88J6G6</accession>
<evidence type="ECO:0000313" key="2">
    <source>
        <dbReference type="EMBL" id="GMN63157.1"/>
    </source>
</evidence>
<keyword evidence="3" id="KW-1185">Reference proteome</keyword>
<dbReference type="Proteomes" id="UP001187192">
    <property type="component" value="Unassembled WGS sequence"/>
</dbReference>
<dbReference type="AlphaFoldDB" id="A0AA88J6G6"/>